<reference evidence="1" key="2">
    <citation type="submission" date="2021-01" db="UniProtKB">
        <authorList>
            <consortium name="EnsemblPlants"/>
        </authorList>
    </citation>
    <scope>IDENTIFICATION</scope>
</reference>
<proteinExistence type="predicted"/>
<evidence type="ECO:0000313" key="2">
    <source>
        <dbReference type="Proteomes" id="UP000594261"/>
    </source>
</evidence>
<organism evidence="1 2">
    <name type="scientific">Quercus lobata</name>
    <name type="common">Valley oak</name>
    <dbReference type="NCBI Taxonomy" id="97700"/>
    <lineage>
        <taxon>Eukaryota</taxon>
        <taxon>Viridiplantae</taxon>
        <taxon>Streptophyta</taxon>
        <taxon>Embryophyta</taxon>
        <taxon>Tracheophyta</taxon>
        <taxon>Spermatophyta</taxon>
        <taxon>Magnoliopsida</taxon>
        <taxon>eudicotyledons</taxon>
        <taxon>Gunneridae</taxon>
        <taxon>Pentapetalae</taxon>
        <taxon>rosids</taxon>
        <taxon>fabids</taxon>
        <taxon>Fagales</taxon>
        <taxon>Fagaceae</taxon>
        <taxon>Quercus</taxon>
    </lineage>
</organism>
<dbReference type="GO" id="GO:0005885">
    <property type="term" value="C:Arp2/3 protein complex"/>
    <property type="evidence" value="ECO:0007669"/>
    <property type="project" value="InterPro"/>
</dbReference>
<dbReference type="Gramene" id="QL11p010613:mrna">
    <property type="protein sequence ID" value="QL11p010613:mrna"/>
    <property type="gene ID" value="QL11p010613"/>
</dbReference>
<accession>A0A7N2MVV0</accession>
<reference evidence="1 2" key="1">
    <citation type="journal article" date="2016" name="G3 (Bethesda)">
        <title>First Draft Assembly and Annotation of the Genome of a California Endemic Oak Quercus lobata Nee (Fagaceae).</title>
        <authorList>
            <person name="Sork V.L."/>
            <person name="Fitz-Gibbon S.T."/>
            <person name="Puiu D."/>
            <person name="Crepeau M."/>
            <person name="Gugger P.F."/>
            <person name="Sherman R."/>
            <person name="Stevens K."/>
            <person name="Langley C.H."/>
            <person name="Pellegrini M."/>
            <person name="Salzberg S.L."/>
        </authorList>
    </citation>
    <scope>NUCLEOTIDE SEQUENCE [LARGE SCALE GENOMIC DNA]</scope>
    <source>
        <strain evidence="1 2">cv. SW786</strain>
    </source>
</reference>
<dbReference type="EMBL" id="LRBV02000011">
    <property type="status" value="NOT_ANNOTATED_CDS"/>
    <property type="molecule type" value="Genomic_DNA"/>
</dbReference>
<dbReference type="Proteomes" id="UP000594261">
    <property type="component" value="Chromosome 11"/>
</dbReference>
<dbReference type="PANTHER" id="PTHR12058">
    <property type="entry name" value="ARP2/3 COMPLEX 34 KDA SUBUNIT"/>
    <property type="match status" value="1"/>
</dbReference>
<protein>
    <submittedName>
        <fullName evidence="1">Uncharacterized protein</fullName>
    </submittedName>
</protein>
<dbReference type="InParanoid" id="A0A7N2MVV0"/>
<dbReference type="GO" id="GO:0051015">
    <property type="term" value="F:actin filament binding"/>
    <property type="evidence" value="ECO:0007669"/>
    <property type="project" value="TreeGrafter"/>
</dbReference>
<name>A0A7N2MVV0_QUELO</name>
<dbReference type="InterPro" id="IPR007188">
    <property type="entry name" value="ARPC2"/>
</dbReference>
<evidence type="ECO:0000313" key="1">
    <source>
        <dbReference type="EnsemblPlants" id="QL11p010613:mrna"/>
    </source>
</evidence>
<dbReference type="PANTHER" id="PTHR12058:SF0">
    <property type="entry name" value="ACTIN-RELATED PROTEIN 2_3 COMPLEX SUBUNIT 2"/>
    <property type="match status" value="1"/>
</dbReference>
<keyword evidence="2" id="KW-1185">Reference proteome</keyword>
<dbReference type="EnsemblPlants" id="QL11p010613:mrna">
    <property type="protein sequence ID" value="QL11p010613:mrna"/>
    <property type="gene ID" value="QL11p010613"/>
</dbReference>
<dbReference type="GO" id="GO:0034314">
    <property type="term" value="P:Arp2/3 complex-mediated actin nucleation"/>
    <property type="evidence" value="ECO:0007669"/>
    <property type="project" value="InterPro"/>
</dbReference>
<dbReference type="AlphaFoldDB" id="A0A7N2MVV0"/>
<sequence>MPYSLVDLPIIDCSYKCHIILLKIKDLTSEYRHAILVKIASVREVVLGAPLRVILKKLGSRAVAPNKDRLVAIVHRPNESFFLVPKKVVVFTRKFFCVK</sequence>
<dbReference type="GO" id="GO:0005200">
    <property type="term" value="F:structural constituent of cytoskeleton"/>
    <property type="evidence" value="ECO:0007669"/>
    <property type="project" value="TreeGrafter"/>
</dbReference>
<dbReference type="OMA" id="SEYRHAI"/>